<organism evidence="2 3">
    <name type="scientific">Modicisalibacter ilicicola DSM 19980</name>
    <dbReference type="NCBI Taxonomy" id="1121942"/>
    <lineage>
        <taxon>Bacteria</taxon>
        <taxon>Pseudomonadati</taxon>
        <taxon>Pseudomonadota</taxon>
        <taxon>Gammaproteobacteria</taxon>
        <taxon>Oceanospirillales</taxon>
        <taxon>Halomonadaceae</taxon>
        <taxon>Modicisalibacter</taxon>
    </lineage>
</organism>
<dbReference type="STRING" id="1121942.SAMN02745148_01715"/>
<protein>
    <submittedName>
        <fullName evidence="2">Uncharacterized membrane protein YqjE</fullName>
    </submittedName>
</protein>
<keyword evidence="1" id="KW-1133">Transmembrane helix</keyword>
<reference evidence="2 3" key="1">
    <citation type="submission" date="2016-11" db="EMBL/GenBank/DDBJ databases">
        <authorList>
            <person name="Jaros S."/>
            <person name="Januszkiewicz K."/>
            <person name="Wedrychowicz H."/>
        </authorList>
    </citation>
    <scope>NUCLEOTIDE SEQUENCE [LARGE SCALE GENOMIC DNA]</scope>
    <source>
        <strain evidence="2 3">DSM 19980</strain>
    </source>
</reference>
<dbReference type="InterPro" id="IPR009937">
    <property type="entry name" value="Phage_holin_3_6"/>
</dbReference>
<dbReference type="Pfam" id="PF07332">
    <property type="entry name" value="Phage_holin_3_6"/>
    <property type="match status" value="1"/>
</dbReference>
<evidence type="ECO:0000256" key="1">
    <source>
        <dbReference type="SAM" id="Phobius"/>
    </source>
</evidence>
<dbReference type="OrthoDB" id="6174576at2"/>
<dbReference type="EMBL" id="FQUJ01000006">
    <property type="protein sequence ID" value="SHF05140.1"/>
    <property type="molecule type" value="Genomic_DNA"/>
</dbReference>
<keyword evidence="3" id="KW-1185">Reference proteome</keyword>
<evidence type="ECO:0000313" key="3">
    <source>
        <dbReference type="Proteomes" id="UP000184346"/>
    </source>
</evidence>
<keyword evidence="1" id="KW-0812">Transmembrane</keyword>
<sequence>MSGSQGPAERVILAARRMLGSLVASGETRLRLAVLELELERDRILSMLLLAGASLILFSFGIGMLILMVIVLYWEDHRITAMVVSAAVLLALSAGLAITAKRIAKRRKLMEATLSNLAQDRHYLESSRDAS</sequence>
<proteinExistence type="predicted"/>
<keyword evidence="1" id="KW-0472">Membrane</keyword>
<dbReference type="Proteomes" id="UP000184346">
    <property type="component" value="Unassembled WGS sequence"/>
</dbReference>
<accession>A0A1M4YHE3</accession>
<feature type="transmembrane region" description="Helical" evidence="1">
    <location>
        <begin position="48"/>
        <end position="73"/>
    </location>
</feature>
<dbReference type="AlphaFoldDB" id="A0A1M4YHE3"/>
<feature type="transmembrane region" description="Helical" evidence="1">
    <location>
        <begin position="79"/>
        <end position="100"/>
    </location>
</feature>
<name>A0A1M4YHE3_9GAMM</name>
<dbReference type="RefSeq" id="WP_072821755.1">
    <property type="nucleotide sequence ID" value="NZ_FQUJ01000006.1"/>
</dbReference>
<evidence type="ECO:0000313" key="2">
    <source>
        <dbReference type="EMBL" id="SHF05140.1"/>
    </source>
</evidence>
<gene>
    <name evidence="2" type="ORF">SAMN02745148_01715</name>
</gene>